<gene>
    <name evidence="2" type="ORF">COW36_09825</name>
</gene>
<dbReference type="AlphaFoldDB" id="A0A2M7G5K9"/>
<reference evidence="2 3" key="1">
    <citation type="submission" date="2017-09" db="EMBL/GenBank/DDBJ databases">
        <title>Depth-based differentiation of microbial function through sediment-hosted aquifers and enrichment of novel symbionts in the deep terrestrial subsurface.</title>
        <authorList>
            <person name="Probst A.J."/>
            <person name="Ladd B."/>
            <person name="Jarett J.K."/>
            <person name="Geller-Mcgrath D.E."/>
            <person name="Sieber C.M."/>
            <person name="Emerson J.B."/>
            <person name="Anantharaman K."/>
            <person name="Thomas B.C."/>
            <person name="Malmstrom R."/>
            <person name="Stieglmeier M."/>
            <person name="Klingl A."/>
            <person name="Woyke T."/>
            <person name="Ryan C.M."/>
            <person name="Banfield J.F."/>
        </authorList>
    </citation>
    <scope>NUCLEOTIDE SEQUENCE [LARGE SCALE GENOMIC DNA]</scope>
    <source>
        <strain evidence="2">CG17_big_fil_post_rev_8_21_14_2_50_48_46</strain>
    </source>
</reference>
<evidence type="ECO:0000313" key="2">
    <source>
        <dbReference type="EMBL" id="PIW17258.1"/>
    </source>
</evidence>
<feature type="transmembrane region" description="Helical" evidence="1">
    <location>
        <begin position="81"/>
        <end position="101"/>
    </location>
</feature>
<protein>
    <submittedName>
        <fullName evidence="2">Uncharacterized protein</fullName>
    </submittedName>
</protein>
<evidence type="ECO:0000256" key="1">
    <source>
        <dbReference type="SAM" id="Phobius"/>
    </source>
</evidence>
<keyword evidence="1" id="KW-0812">Transmembrane</keyword>
<keyword evidence="1" id="KW-0472">Membrane</keyword>
<keyword evidence="1" id="KW-1133">Transmembrane helix</keyword>
<organism evidence="2 3">
    <name type="scientific">bacterium (Candidatus Blackallbacteria) CG17_big_fil_post_rev_8_21_14_2_50_48_46</name>
    <dbReference type="NCBI Taxonomy" id="2014261"/>
    <lineage>
        <taxon>Bacteria</taxon>
        <taxon>Candidatus Blackallbacteria</taxon>
    </lineage>
</organism>
<name>A0A2M7G5K9_9BACT</name>
<proteinExistence type="predicted"/>
<dbReference type="EMBL" id="PFFQ01000026">
    <property type="protein sequence ID" value="PIW17258.1"/>
    <property type="molecule type" value="Genomic_DNA"/>
</dbReference>
<sequence>MTQANQSTPVTRVNPQGASRLYLRTDEIPHFFAAFGSYCEQIKNKSRKIFWISFFFYLFFSFLIMGWSADTFELFDDEEGVLVVLTFIGLVIGFFVMLGIFNSQKKKYQLLHARQKLLAGFFHTIREDLHPESGLKGSLDHGKYTQKDQYKQKTSPYSGSKKSYYKFTWAALKFTLADGNQVQLRCMDKLKEKGGSVIRFQEIEKGKILPNELLYQGTKKLIPLRKEIATTQEKLILSSELLAREMVVLFKNAYLNLEPRTQKDLRLAQTTSQQENIPPKATLLQNQANQIPSEAVQTLPSEPTPISTTRLTTFLNQSSIPGLNYTPLGKGGYRVTLKSNTEAANSLLISFLVIDGETFLRLTLPFELETPSFENLLKANPALAYGRFALYKEQAAQTPSLCLIKNLLYKTLDQEELDSALTGLIHQSNQLKEISDIPLKAKAMKSERETGWELSLLHDALFDLNAQIETKDKKFKIQIPVNQNRKQTVHLRFDRQDMSGRQLIAIQSFCGENNPNLHKLCLEENSKLAYGAIGIGKLGDKELFMVTDNQLADTAQALEIRSAVLQIAEKADSLESLLSDRDTY</sequence>
<dbReference type="Proteomes" id="UP000231019">
    <property type="component" value="Unassembled WGS sequence"/>
</dbReference>
<feature type="transmembrane region" description="Helical" evidence="1">
    <location>
        <begin position="49"/>
        <end position="69"/>
    </location>
</feature>
<comment type="caution">
    <text evidence="2">The sequence shown here is derived from an EMBL/GenBank/DDBJ whole genome shotgun (WGS) entry which is preliminary data.</text>
</comment>
<evidence type="ECO:0000313" key="3">
    <source>
        <dbReference type="Proteomes" id="UP000231019"/>
    </source>
</evidence>
<accession>A0A2M7G5K9</accession>